<dbReference type="AlphaFoldDB" id="A0A9X3MNI7"/>
<feature type="transmembrane region" description="Helical" evidence="1">
    <location>
        <begin position="244"/>
        <end position="262"/>
    </location>
</feature>
<feature type="transmembrane region" description="Helical" evidence="1">
    <location>
        <begin position="32"/>
        <end position="50"/>
    </location>
</feature>
<dbReference type="Proteomes" id="UP001149140">
    <property type="component" value="Unassembled WGS sequence"/>
</dbReference>
<comment type="caution">
    <text evidence="2">The sequence shown here is derived from an EMBL/GenBank/DDBJ whole genome shotgun (WGS) entry which is preliminary data.</text>
</comment>
<feature type="transmembrane region" description="Helical" evidence="1">
    <location>
        <begin position="153"/>
        <end position="170"/>
    </location>
</feature>
<dbReference type="RefSeq" id="WP_270038236.1">
    <property type="nucleotide sequence ID" value="NZ_JAPDOD010000002.1"/>
</dbReference>
<keyword evidence="3" id="KW-1185">Reference proteome</keyword>
<keyword evidence="1" id="KW-0812">Transmembrane</keyword>
<feature type="transmembrane region" description="Helical" evidence="1">
    <location>
        <begin position="177"/>
        <end position="197"/>
    </location>
</feature>
<keyword evidence="1" id="KW-1133">Transmembrane helix</keyword>
<reference evidence="2" key="1">
    <citation type="submission" date="2022-10" db="EMBL/GenBank/DDBJ databases">
        <title>The WGS of Solirubrobacter ginsenosidimutans DSM 21036.</title>
        <authorList>
            <person name="Jiang Z."/>
        </authorList>
    </citation>
    <scope>NUCLEOTIDE SEQUENCE</scope>
    <source>
        <strain evidence="2">DSM 21036</strain>
    </source>
</reference>
<evidence type="ECO:0000256" key="1">
    <source>
        <dbReference type="SAM" id="Phobius"/>
    </source>
</evidence>
<feature type="transmembrane region" description="Helical" evidence="1">
    <location>
        <begin position="62"/>
        <end position="81"/>
    </location>
</feature>
<accession>A0A9X3MNI7</accession>
<protein>
    <submittedName>
        <fullName evidence="2">Uncharacterized protein</fullName>
    </submittedName>
</protein>
<evidence type="ECO:0000313" key="2">
    <source>
        <dbReference type="EMBL" id="MDA0159504.1"/>
    </source>
</evidence>
<gene>
    <name evidence="2" type="ORF">OM076_04450</name>
</gene>
<name>A0A9X3MNI7_9ACTN</name>
<feature type="transmembrane region" description="Helical" evidence="1">
    <location>
        <begin position="108"/>
        <end position="133"/>
    </location>
</feature>
<proteinExistence type="predicted"/>
<keyword evidence="1" id="KW-0472">Membrane</keyword>
<feature type="transmembrane region" description="Helical" evidence="1">
    <location>
        <begin position="217"/>
        <end position="237"/>
    </location>
</feature>
<organism evidence="2 3">
    <name type="scientific">Solirubrobacter ginsenosidimutans</name>
    <dbReference type="NCBI Taxonomy" id="490573"/>
    <lineage>
        <taxon>Bacteria</taxon>
        <taxon>Bacillati</taxon>
        <taxon>Actinomycetota</taxon>
        <taxon>Thermoleophilia</taxon>
        <taxon>Solirubrobacterales</taxon>
        <taxon>Solirubrobacteraceae</taxon>
        <taxon>Solirubrobacter</taxon>
    </lineage>
</organism>
<sequence>MTATAVVLELPQRVTTPRRVVGALARLEALRIVRHPAFLLGLLGTVYTLIQERGADMQQYWMLSGQAFATLGATTFLAGFLNASRVSRDRAGELYAALPGSDAIRTGAILLSLAAAAAVATVVTVVAWLLAVGPDGRIMIELETLTPSLLEPAQAPLIVMAFGALGVCFGRWTPQPILAPLLTIVVWVGPVAWSIPWVSMETVPSLPYNTDWVVGSAAWHLVFLAGVIATASGLALLRDVRRPDTVLVAAGGALAVALGLALA</sequence>
<dbReference type="EMBL" id="JAPDOD010000002">
    <property type="protein sequence ID" value="MDA0159504.1"/>
    <property type="molecule type" value="Genomic_DNA"/>
</dbReference>
<evidence type="ECO:0000313" key="3">
    <source>
        <dbReference type="Proteomes" id="UP001149140"/>
    </source>
</evidence>